<organism evidence="1 2">
    <name type="scientific">Ignelater luminosus</name>
    <name type="common">Cucubano</name>
    <name type="synonym">Pyrophorus luminosus</name>
    <dbReference type="NCBI Taxonomy" id="2038154"/>
    <lineage>
        <taxon>Eukaryota</taxon>
        <taxon>Metazoa</taxon>
        <taxon>Ecdysozoa</taxon>
        <taxon>Arthropoda</taxon>
        <taxon>Hexapoda</taxon>
        <taxon>Insecta</taxon>
        <taxon>Pterygota</taxon>
        <taxon>Neoptera</taxon>
        <taxon>Endopterygota</taxon>
        <taxon>Coleoptera</taxon>
        <taxon>Polyphaga</taxon>
        <taxon>Elateriformia</taxon>
        <taxon>Elateroidea</taxon>
        <taxon>Elateridae</taxon>
        <taxon>Agrypninae</taxon>
        <taxon>Pyrophorini</taxon>
        <taxon>Ignelater</taxon>
    </lineage>
</organism>
<dbReference type="EMBL" id="VTPC01001088">
    <property type="protein sequence ID" value="KAF2903177.1"/>
    <property type="molecule type" value="Genomic_DNA"/>
</dbReference>
<dbReference type="PANTHER" id="PTHR47027:SF20">
    <property type="entry name" value="REVERSE TRANSCRIPTASE-LIKE PROTEIN WITH RNA-DIRECTED DNA POLYMERASE DOMAIN"/>
    <property type="match status" value="1"/>
</dbReference>
<dbReference type="PANTHER" id="PTHR47027">
    <property type="entry name" value="REVERSE TRANSCRIPTASE DOMAIN-CONTAINING PROTEIN"/>
    <property type="match status" value="1"/>
</dbReference>
<dbReference type="AlphaFoldDB" id="A0A8K0GIR6"/>
<protein>
    <submittedName>
        <fullName evidence="1">Uncharacterized protein</fullName>
    </submittedName>
</protein>
<accession>A0A8K0GIR6</accession>
<comment type="caution">
    <text evidence="1">The sequence shown here is derived from an EMBL/GenBank/DDBJ whole genome shotgun (WGS) entry which is preliminary data.</text>
</comment>
<dbReference type="Proteomes" id="UP000801492">
    <property type="component" value="Unassembled WGS sequence"/>
</dbReference>
<reference evidence="1" key="1">
    <citation type="submission" date="2019-08" db="EMBL/GenBank/DDBJ databases">
        <title>The genome of the North American firefly Photinus pyralis.</title>
        <authorList>
            <consortium name="Photinus pyralis genome working group"/>
            <person name="Fallon T.R."/>
            <person name="Sander Lower S.E."/>
            <person name="Weng J.-K."/>
        </authorList>
    </citation>
    <scope>NUCLEOTIDE SEQUENCE</scope>
    <source>
        <strain evidence="1">TRF0915ILg1</strain>
        <tissue evidence="1">Whole body</tissue>
    </source>
</reference>
<evidence type="ECO:0000313" key="1">
    <source>
        <dbReference type="EMBL" id="KAF2903177.1"/>
    </source>
</evidence>
<name>A0A8K0GIR6_IGNLU</name>
<dbReference type="OrthoDB" id="6750756at2759"/>
<evidence type="ECO:0000313" key="2">
    <source>
        <dbReference type="Proteomes" id="UP000801492"/>
    </source>
</evidence>
<keyword evidence="2" id="KW-1185">Reference proteome</keyword>
<gene>
    <name evidence="1" type="ORF">ILUMI_03006</name>
</gene>
<sequence>MNKLKTKIMTSTNRNPNISLESKPLEVVDSYIYLGQKVTPKKDNIIDKITRRINLGWLVFGKLAYIIKDKDIPNGLKPKVYNQYVISVISYGCKTWHLTKRSAQRLSRTQKAHERLIDKKTNKWIREQTNVTDIVTRIAKLKWQWVGPYIWQEDKTKDGQDEH</sequence>
<proteinExistence type="predicted"/>